<keyword evidence="4" id="KW-1185">Reference proteome</keyword>
<evidence type="ECO:0000256" key="1">
    <source>
        <dbReference type="SAM" id="MobiDB-lite"/>
    </source>
</evidence>
<dbReference type="PROSITE" id="PS51184">
    <property type="entry name" value="JMJC"/>
    <property type="match status" value="1"/>
</dbReference>
<gene>
    <name evidence="3" type="ORF">CNX70_13360</name>
</gene>
<dbReference type="Pfam" id="PF13621">
    <property type="entry name" value="Cupin_8"/>
    <property type="match status" value="1"/>
</dbReference>
<dbReference type="Gene3D" id="2.60.120.650">
    <property type="entry name" value="Cupin"/>
    <property type="match status" value="1"/>
</dbReference>
<dbReference type="PANTHER" id="PTHR12461:SF105">
    <property type="entry name" value="HYPOXIA-INDUCIBLE FACTOR 1-ALPHA INHIBITOR"/>
    <property type="match status" value="1"/>
</dbReference>
<dbReference type="InterPro" id="IPR003347">
    <property type="entry name" value="JmjC_dom"/>
</dbReference>
<dbReference type="EMBL" id="CP023422">
    <property type="protein sequence ID" value="ATD61042.1"/>
    <property type="molecule type" value="Genomic_DNA"/>
</dbReference>
<accession>A0A290WVY8</accession>
<feature type="domain" description="JmjC" evidence="2">
    <location>
        <begin position="168"/>
        <end position="314"/>
    </location>
</feature>
<proteinExistence type="predicted"/>
<feature type="region of interest" description="Disordered" evidence="1">
    <location>
        <begin position="1"/>
        <end position="45"/>
    </location>
</feature>
<name>A0A290WVY8_9BURK</name>
<organism evidence="3 4">
    <name type="scientific">Janthinobacterium svalbardensis</name>
    <dbReference type="NCBI Taxonomy" id="368607"/>
    <lineage>
        <taxon>Bacteria</taxon>
        <taxon>Pseudomonadati</taxon>
        <taxon>Pseudomonadota</taxon>
        <taxon>Betaproteobacteria</taxon>
        <taxon>Burkholderiales</taxon>
        <taxon>Oxalobacteraceae</taxon>
        <taxon>Janthinobacterium</taxon>
    </lineage>
</organism>
<evidence type="ECO:0000313" key="3">
    <source>
        <dbReference type="EMBL" id="ATD61042.1"/>
    </source>
</evidence>
<dbReference type="InterPro" id="IPR041667">
    <property type="entry name" value="Cupin_8"/>
</dbReference>
<dbReference type="AlphaFoldDB" id="A0A290WVY8"/>
<dbReference type="SMART" id="SM00558">
    <property type="entry name" value="JmjC"/>
    <property type="match status" value="1"/>
</dbReference>
<dbReference type="RefSeq" id="WP_096235079.1">
    <property type="nucleotide sequence ID" value="NZ_CP023422.1"/>
</dbReference>
<protein>
    <submittedName>
        <fullName evidence="3">Transcription factor</fullName>
    </submittedName>
</protein>
<dbReference type="Proteomes" id="UP000218437">
    <property type="component" value="Chromosome"/>
</dbReference>
<reference evidence="3 4" key="1">
    <citation type="submission" date="2017-09" db="EMBL/GenBank/DDBJ databases">
        <title>Complete genome sequence of Janthinobacterium svalbardensis PAMC 27463.</title>
        <authorList>
            <person name="Cho Y.-J."/>
            <person name="Cho A."/>
            <person name="Kim O.-S."/>
            <person name="Lee J.-I."/>
        </authorList>
    </citation>
    <scope>NUCLEOTIDE SEQUENCE [LARGE SCALE GENOMIC DNA]</scope>
    <source>
        <strain evidence="3 4">PAMC 27463</strain>
    </source>
</reference>
<sequence>MSVEKEVPLELAATPISPRALPPRPPAECSSPEAALARKQSREDKDAQVRGVISIDAMRAAIKQAARNLPAISEVPRLSMLDAAAFRARAALGLPFLMRGLVQRWPLSTLAPDVLRQQFSHVPVRARVGDYINTAFAPDRAMQDMSMGQYLDLVAEGKYALPPYLGNLELRELNRLCHWPTYFDKMGPPRFWVGPAGTVTPLHCDYDDNIFAQVWGRKRIFLSPPHHDVFLYPSEANAILFGSPFDPEAPDFQRFPLARQAAMIECIVEPGDMLYVPAGWYHQVRALTFSLSSNRWARAVPLALHGDAALRRTGA</sequence>
<dbReference type="SUPFAM" id="SSF51197">
    <property type="entry name" value="Clavaminate synthase-like"/>
    <property type="match status" value="1"/>
</dbReference>
<dbReference type="KEGG" id="jsv:CNX70_13360"/>
<evidence type="ECO:0000259" key="2">
    <source>
        <dbReference type="PROSITE" id="PS51184"/>
    </source>
</evidence>
<dbReference type="PANTHER" id="PTHR12461">
    <property type="entry name" value="HYPOXIA-INDUCIBLE FACTOR 1 ALPHA INHIBITOR-RELATED"/>
    <property type="match status" value="1"/>
</dbReference>
<evidence type="ECO:0000313" key="4">
    <source>
        <dbReference type="Proteomes" id="UP000218437"/>
    </source>
</evidence>